<proteinExistence type="predicted"/>
<feature type="region of interest" description="Disordered" evidence="1">
    <location>
        <begin position="41"/>
        <end position="73"/>
    </location>
</feature>
<sequence>MGRHRSDPRGLARIVIATVAVALALGLLVGGAIALVNAVTGGSDQSGPPGAQSRAATPSSPSRSESAPSSSTPLVIRAVRGSTLVTITDPGSNDVVFRGTLMSGEGRRYDQAPLSVVAGDGGVVEVTIYGKVENRPAGQRATWYVARR</sequence>
<dbReference type="AlphaFoldDB" id="A0A6I4WDI1"/>
<feature type="compositionally biased region" description="Low complexity" evidence="1">
    <location>
        <begin position="53"/>
        <end position="73"/>
    </location>
</feature>
<name>A0A6I4WDI1_9ACTN</name>
<evidence type="ECO:0008006" key="4">
    <source>
        <dbReference type="Google" id="ProtNLM"/>
    </source>
</evidence>
<gene>
    <name evidence="2" type="ORF">GQ466_22955</name>
</gene>
<evidence type="ECO:0000313" key="2">
    <source>
        <dbReference type="EMBL" id="MXQ66880.1"/>
    </source>
</evidence>
<evidence type="ECO:0000313" key="3">
    <source>
        <dbReference type="Proteomes" id="UP000431901"/>
    </source>
</evidence>
<dbReference type="RefSeq" id="WP_161105066.1">
    <property type="nucleotide sequence ID" value="NZ_JBHLYI010000003.1"/>
</dbReference>
<keyword evidence="3" id="KW-1185">Reference proteome</keyword>
<reference evidence="2 3" key="1">
    <citation type="submission" date="2019-12" db="EMBL/GenBank/DDBJ databases">
        <title>Nocardia macrotermitis sp. nov. and Nocardia aurantia sp. nov., isolated from the gut of the fungus growing-termite Macrotermes natalensis.</title>
        <authorList>
            <person name="Christine B."/>
            <person name="Rene B."/>
        </authorList>
    </citation>
    <scope>NUCLEOTIDE SEQUENCE [LARGE SCALE GENOMIC DNA]</scope>
    <source>
        <strain evidence="2 3">DSM 102126</strain>
    </source>
</reference>
<dbReference type="Proteomes" id="UP000431901">
    <property type="component" value="Unassembled WGS sequence"/>
</dbReference>
<dbReference type="OrthoDB" id="3483537at2"/>
<dbReference type="EMBL" id="WUTW01000005">
    <property type="protein sequence ID" value="MXQ66880.1"/>
    <property type="molecule type" value="Genomic_DNA"/>
</dbReference>
<accession>A0A6I4WDI1</accession>
<organism evidence="2 3">
    <name type="scientific">Actinomadura rayongensis</name>
    <dbReference type="NCBI Taxonomy" id="1429076"/>
    <lineage>
        <taxon>Bacteria</taxon>
        <taxon>Bacillati</taxon>
        <taxon>Actinomycetota</taxon>
        <taxon>Actinomycetes</taxon>
        <taxon>Streptosporangiales</taxon>
        <taxon>Thermomonosporaceae</taxon>
        <taxon>Actinomadura</taxon>
    </lineage>
</organism>
<comment type="caution">
    <text evidence="2">The sequence shown here is derived from an EMBL/GenBank/DDBJ whole genome shotgun (WGS) entry which is preliminary data.</text>
</comment>
<protein>
    <recommendedName>
        <fullName evidence="4">DUF4115 domain-containing protein</fullName>
    </recommendedName>
</protein>
<evidence type="ECO:0000256" key="1">
    <source>
        <dbReference type="SAM" id="MobiDB-lite"/>
    </source>
</evidence>